<protein>
    <submittedName>
        <fullName evidence="2">Uncharacterized protein</fullName>
    </submittedName>
</protein>
<dbReference type="PANTHER" id="PTHR14374:SF0">
    <property type="entry name" value="TRAFFICKING PROTEIN PARTICLE COMPLEX SUBUNIT 11"/>
    <property type="match status" value="1"/>
</dbReference>
<sequence>MEFYPAELATPPLALVALLGLPDLHSKIGNYLRSNHRPPINSISVPEPSGAGRIFGERKPLLTSGVSALGILKADWFVKHRQRRPGVAAVLFERSAVVGDPAGWQRVCSQLEGVRAATRVANARIVVVMVQDVAAGEVPEDRAAIICRQTGIERKCILPLSQTDLEGCLRRLARVLYEQANQFYLDDSRRILAAHAEQRTPPPELNCRICFKRLLKDAPVLLRQHTPLQSGEKRRGQEEKTGDRHQEWRARHVTEARRETE</sequence>
<keyword evidence="3" id="KW-1185">Reference proteome</keyword>
<accession>A0AAW1Q9L9</accession>
<evidence type="ECO:0000313" key="3">
    <source>
        <dbReference type="Proteomes" id="UP001438707"/>
    </source>
</evidence>
<feature type="region of interest" description="Disordered" evidence="1">
    <location>
        <begin position="225"/>
        <end position="261"/>
    </location>
</feature>
<dbReference type="Proteomes" id="UP001438707">
    <property type="component" value="Unassembled WGS sequence"/>
</dbReference>
<comment type="caution">
    <text evidence="2">The sequence shown here is derived from an EMBL/GenBank/DDBJ whole genome shotgun (WGS) entry which is preliminary data.</text>
</comment>
<gene>
    <name evidence="2" type="ORF">WJX74_006240</name>
</gene>
<dbReference type="PANTHER" id="PTHR14374">
    <property type="entry name" value="FOIE GRAS"/>
    <property type="match status" value="1"/>
</dbReference>
<dbReference type="AlphaFoldDB" id="A0AAW1Q9L9"/>
<evidence type="ECO:0000256" key="1">
    <source>
        <dbReference type="SAM" id="MobiDB-lite"/>
    </source>
</evidence>
<proteinExistence type="predicted"/>
<evidence type="ECO:0000313" key="2">
    <source>
        <dbReference type="EMBL" id="KAK9817523.1"/>
    </source>
</evidence>
<name>A0AAW1Q9L9_9CHLO</name>
<dbReference type="EMBL" id="JALJOS010000066">
    <property type="protein sequence ID" value="KAK9817523.1"/>
    <property type="molecule type" value="Genomic_DNA"/>
</dbReference>
<reference evidence="2 3" key="1">
    <citation type="journal article" date="2024" name="Nat. Commun.">
        <title>Phylogenomics reveals the evolutionary origins of lichenization in chlorophyte algae.</title>
        <authorList>
            <person name="Puginier C."/>
            <person name="Libourel C."/>
            <person name="Otte J."/>
            <person name="Skaloud P."/>
            <person name="Haon M."/>
            <person name="Grisel S."/>
            <person name="Petersen M."/>
            <person name="Berrin J.G."/>
            <person name="Delaux P.M."/>
            <person name="Dal Grande F."/>
            <person name="Keller J."/>
        </authorList>
    </citation>
    <scope>NUCLEOTIDE SEQUENCE [LARGE SCALE GENOMIC DNA]</scope>
    <source>
        <strain evidence="2 3">SAG 2145</strain>
    </source>
</reference>
<feature type="compositionally biased region" description="Basic and acidic residues" evidence="1">
    <location>
        <begin position="231"/>
        <end position="261"/>
    </location>
</feature>
<organism evidence="2 3">
    <name type="scientific">Apatococcus lobatus</name>
    <dbReference type="NCBI Taxonomy" id="904363"/>
    <lineage>
        <taxon>Eukaryota</taxon>
        <taxon>Viridiplantae</taxon>
        <taxon>Chlorophyta</taxon>
        <taxon>core chlorophytes</taxon>
        <taxon>Trebouxiophyceae</taxon>
        <taxon>Chlorellales</taxon>
        <taxon>Chlorellaceae</taxon>
        <taxon>Apatococcus</taxon>
    </lineage>
</organism>